<gene>
    <name evidence="3" type="primary">6038072</name>
    <name evidence="2" type="ORF">CpipJ_CPIJ006127</name>
</gene>
<dbReference type="VEuPathDB" id="VectorBase:CPIJ006127"/>
<sequence length="239" mass="24852">MAGLLLRLGRSPAVRPTAESVVTSSPSDCEVRDGSSWHCPVCWLSTGWPTKAVGVGSLGWLRCVCASRGEDVEQSSTPILRIAERLFGITGAGVGASSSGSGQPTASSIRNSKNTADLKLLEKLVTSLIEAQSSGSSSGGASGTSKMQRLRPLSRSFRLPGSLKRKEGGGGQSGTMPTIRESGGSGGGGHRTNSWSDPNSNVRRVLSSIANAPHRFSQSLGTGDGRNDEERSNLTQNIL</sequence>
<name>B0WGT1_CULQU</name>
<feature type="region of interest" description="Disordered" evidence="1">
    <location>
        <begin position="132"/>
        <end position="239"/>
    </location>
</feature>
<dbReference type="Proteomes" id="UP000002320">
    <property type="component" value="Unassembled WGS sequence"/>
</dbReference>
<dbReference type="VEuPathDB" id="VectorBase:CQUJHB011859"/>
<keyword evidence="4" id="KW-1185">Reference proteome</keyword>
<dbReference type="eggNOG" id="ENOG502QWS6">
    <property type="taxonomic scope" value="Eukaryota"/>
</dbReference>
<organism>
    <name type="scientific">Culex quinquefasciatus</name>
    <name type="common">Southern house mosquito</name>
    <name type="synonym">Culex pungens</name>
    <dbReference type="NCBI Taxonomy" id="7176"/>
    <lineage>
        <taxon>Eukaryota</taxon>
        <taxon>Metazoa</taxon>
        <taxon>Ecdysozoa</taxon>
        <taxon>Arthropoda</taxon>
        <taxon>Hexapoda</taxon>
        <taxon>Insecta</taxon>
        <taxon>Pterygota</taxon>
        <taxon>Neoptera</taxon>
        <taxon>Endopterygota</taxon>
        <taxon>Diptera</taxon>
        <taxon>Nematocera</taxon>
        <taxon>Culicoidea</taxon>
        <taxon>Culicidae</taxon>
        <taxon>Culicinae</taxon>
        <taxon>Culicini</taxon>
        <taxon>Culex</taxon>
        <taxon>Culex</taxon>
    </lineage>
</organism>
<evidence type="ECO:0000313" key="3">
    <source>
        <dbReference type="EnsemblMetazoa" id="CPIJ006127-PA"/>
    </source>
</evidence>
<dbReference type="OMA" id="DGSSWHC"/>
<dbReference type="InParanoid" id="B0WGT1"/>
<dbReference type="EnsemblMetazoa" id="CPIJ006127-RA">
    <property type="protein sequence ID" value="CPIJ006127-PA"/>
    <property type="gene ID" value="CPIJ006127"/>
</dbReference>
<accession>B0WGT1</accession>
<evidence type="ECO:0000313" key="4">
    <source>
        <dbReference type="Proteomes" id="UP000002320"/>
    </source>
</evidence>
<evidence type="ECO:0000256" key="1">
    <source>
        <dbReference type="SAM" id="MobiDB-lite"/>
    </source>
</evidence>
<dbReference type="OrthoDB" id="543859at2759"/>
<reference evidence="2" key="1">
    <citation type="submission" date="2007-03" db="EMBL/GenBank/DDBJ databases">
        <title>Annotation of Culex pipiens quinquefasciatus.</title>
        <authorList>
            <consortium name="The Broad Institute Genome Sequencing Platform"/>
            <person name="Atkinson P.W."/>
            <person name="Hemingway J."/>
            <person name="Christensen B.M."/>
            <person name="Higgs S."/>
            <person name="Kodira C."/>
            <person name="Hannick L."/>
            <person name="Megy K."/>
            <person name="O'Leary S."/>
            <person name="Pearson M."/>
            <person name="Haas B.J."/>
            <person name="Mauceli E."/>
            <person name="Wortman J.R."/>
            <person name="Lee N.H."/>
            <person name="Guigo R."/>
            <person name="Stanke M."/>
            <person name="Alvarado L."/>
            <person name="Amedeo P."/>
            <person name="Antoine C.H."/>
            <person name="Arensburger P."/>
            <person name="Bidwell S.L."/>
            <person name="Crawford M."/>
            <person name="Camaro F."/>
            <person name="Devon K."/>
            <person name="Engels R."/>
            <person name="Hammond M."/>
            <person name="Howarth C."/>
            <person name="Koehrsen M."/>
            <person name="Lawson D."/>
            <person name="Montgomery P."/>
            <person name="Nene V."/>
            <person name="Nusbaum C."/>
            <person name="Puiu D."/>
            <person name="Romero-Severson J."/>
            <person name="Severson D.W."/>
            <person name="Shumway M."/>
            <person name="Sisk P."/>
            <person name="Stolte C."/>
            <person name="Zeng Q."/>
            <person name="Eisenstadt E."/>
            <person name="Fraser-Liggett C."/>
            <person name="Strausberg R."/>
            <person name="Galagan J."/>
            <person name="Birren B."/>
            <person name="Collins F.H."/>
        </authorList>
    </citation>
    <scope>NUCLEOTIDE SEQUENCE [LARGE SCALE GENOMIC DNA]</scope>
    <source>
        <strain evidence="2">JHB</strain>
    </source>
</reference>
<reference evidence="3" key="2">
    <citation type="submission" date="2020-05" db="UniProtKB">
        <authorList>
            <consortium name="EnsemblMetazoa"/>
        </authorList>
    </citation>
    <scope>IDENTIFICATION</scope>
    <source>
        <strain evidence="3">JHB</strain>
    </source>
</reference>
<dbReference type="HOGENOM" id="CLU_1162140_0_0_1"/>
<proteinExistence type="predicted"/>
<dbReference type="KEGG" id="cqu:CpipJ_CPIJ006127"/>
<dbReference type="EMBL" id="DS231929">
    <property type="protein sequence ID" value="EDS27186.1"/>
    <property type="molecule type" value="Genomic_DNA"/>
</dbReference>
<feature type="compositionally biased region" description="Polar residues" evidence="1">
    <location>
        <begin position="191"/>
        <end position="202"/>
    </location>
</feature>
<dbReference type="AlphaFoldDB" id="B0WGT1"/>
<protein>
    <submittedName>
        <fullName evidence="2 3">Uncharacterized protein</fullName>
    </submittedName>
</protein>
<evidence type="ECO:0000313" key="2">
    <source>
        <dbReference type="EMBL" id="EDS27186.1"/>
    </source>
</evidence>
<feature type="compositionally biased region" description="Low complexity" evidence="1">
    <location>
        <begin position="150"/>
        <end position="162"/>
    </location>
</feature>